<dbReference type="SUPFAM" id="SSF47729">
    <property type="entry name" value="IHF-like DNA-binding proteins"/>
    <property type="match status" value="1"/>
</dbReference>
<dbReference type="GO" id="GO:0006310">
    <property type="term" value="P:DNA recombination"/>
    <property type="evidence" value="ECO:0007669"/>
    <property type="project" value="UniProtKB-UniRule"/>
</dbReference>
<dbReference type="PRINTS" id="PR01727">
    <property type="entry name" value="DNABINDINGHU"/>
</dbReference>
<dbReference type="STRING" id="217511.GCA_001463845_00334"/>
<evidence type="ECO:0000256" key="2">
    <source>
        <dbReference type="ARBA" id="ARBA00018329"/>
    </source>
</evidence>
<dbReference type="SMART" id="SM00411">
    <property type="entry name" value="BHL"/>
    <property type="match status" value="1"/>
</dbReference>
<dbReference type="Pfam" id="PF00216">
    <property type="entry name" value="Bac_DNA_binding"/>
    <property type="match status" value="1"/>
</dbReference>
<dbReference type="GO" id="GO:0005829">
    <property type="term" value="C:cytosol"/>
    <property type="evidence" value="ECO:0007669"/>
    <property type="project" value="TreeGrafter"/>
</dbReference>
<keyword evidence="3 8" id="KW-0810">Translation regulation</keyword>
<evidence type="ECO:0000256" key="1">
    <source>
        <dbReference type="ARBA" id="ARBA00010529"/>
    </source>
</evidence>
<dbReference type="Gene3D" id="4.10.520.10">
    <property type="entry name" value="IHF-like DNA-binding proteins"/>
    <property type="match status" value="1"/>
</dbReference>
<gene>
    <name evidence="8" type="primary">ihfA</name>
    <name evidence="8" type="synonym">himA</name>
    <name evidence="12" type="ORF">FP2506_07796</name>
</gene>
<evidence type="ECO:0000313" key="12">
    <source>
        <dbReference type="EMBL" id="EAU42727.1"/>
    </source>
</evidence>
<dbReference type="GO" id="GO:0009893">
    <property type="term" value="P:positive regulation of metabolic process"/>
    <property type="evidence" value="ECO:0007669"/>
    <property type="project" value="UniProtKB-ARBA"/>
</dbReference>
<reference evidence="12 13" key="1">
    <citation type="journal article" date="2010" name="J. Bacteriol.">
        <title>Genome sequence of Fulvimarina pelagi HTCC2506T, a Mn(II)-oxidizing alphaproteobacterium possessing an aerobic anoxygenic photosynthetic gene cluster and Xanthorhodopsin.</title>
        <authorList>
            <person name="Kang I."/>
            <person name="Oh H.M."/>
            <person name="Lim S.I."/>
            <person name="Ferriera S."/>
            <person name="Giovannoni S.J."/>
            <person name="Cho J.C."/>
        </authorList>
    </citation>
    <scope>NUCLEOTIDE SEQUENCE [LARGE SCALE GENOMIC DNA]</scope>
    <source>
        <strain evidence="12 13">HTCC2506</strain>
    </source>
</reference>
<evidence type="ECO:0000256" key="10">
    <source>
        <dbReference type="RuleBase" id="RU004485"/>
    </source>
</evidence>
<dbReference type="InterPro" id="IPR005684">
    <property type="entry name" value="IHF_alpha"/>
</dbReference>
<sequence>MSGKTLTRADLSEAVFRKIGLSRTESATLVEMVLEEVCETISSGEAVKISSFGSFLVRDKNERVGRNPKTGEEVPISPRKVTVFKPSNVLKERILEAHSRKNRADNDDTYVPAEVRAAE</sequence>
<dbReference type="Proteomes" id="UP000004310">
    <property type="component" value="Unassembled WGS sequence"/>
</dbReference>
<evidence type="ECO:0000256" key="4">
    <source>
        <dbReference type="ARBA" id="ARBA00023015"/>
    </source>
</evidence>
<comment type="caution">
    <text evidence="12">The sequence shown here is derived from an EMBL/GenBank/DDBJ whole genome shotgun (WGS) entry which is preliminary data.</text>
</comment>
<keyword evidence="6 8" id="KW-0804">Transcription</keyword>
<name>Q0G6I7_9HYPH</name>
<dbReference type="InterPro" id="IPR010992">
    <property type="entry name" value="IHF-like_DNA-bd_dom_sf"/>
</dbReference>
<evidence type="ECO:0000256" key="5">
    <source>
        <dbReference type="ARBA" id="ARBA00023125"/>
    </source>
</evidence>
<dbReference type="RefSeq" id="WP_007066701.1">
    <property type="nucleotide sequence ID" value="NZ_DS022272.1"/>
</dbReference>
<evidence type="ECO:0000313" key="13">
    <source>
        <dbReference type="Proteomes" id="UP000004310"/>
    </source>
</evidence>
<proteinExistence type="inferred from homology"/>
<dbReference type="NCBIfam" id="TIGR00987">
    <property type="entry name" value="himA"/>
    <property type="match status" value="1"/>
</dbReference>
<organism evidence="12 13">
    <name type="scientific">Fulvimarina pelagi HTCC2506</name>
    <dbReference type="NCBI Taxonomy" id="314231"/>
    <lineage>
        <taxon>Bacteria</taxon>
        <taxon>Pseudomonadati</taxon>
        <taxon>Pseudomonadota</taxon>
        <taxon>Alphaproteobacteria</taxon>
        <taxon>Hyphomicrobiales</taxon>
        <taxon>Aurantimonadaceae</taxon>
        <taxon>Fulvimarina</taxon>
    </lineage>
</organism>
<feature type="region of interest" description="Disordered" evidence="11">
    <location>
        <begin position="100"/>
        <end position="119"/>
    </location>
</feature>
<accession>Q0G6I7</accession>
<dbReference type="GO" id="GO:0030527">
    <property type="term" value="F:structural constituent of chromatin"/>
    <property type="evidence" value="ECO:0007669"/>
    <property type="project" value="InterPro"/>
</dbReference>
<dbReference type="NCBIfam" id="NF001401">
    <property type="entry name" value="PRK00285.1"/>
    <property type="match status" value="1"/>
</dbReference>
<dbReference type="PROSITE" id="PS00045">
    <property type="entry name" value="HISTONE_LIKE"/>
    <property type="match status" value="1"/>
</dbReference>
<comment type="subunit">
    <text evidence="8 10">Heterodimer of an alpha and a beta chain.</text>
</comment>
<dbReference type="GO" id="GO:0003677">
    <property type="term" value="F:DNA binding"/>
    <property type="evidence" value="ECO:0007669"/>
    <property type="project" value="UniProtKB-UniRule"/>
</dbReference>
<evidence type="ECO:0000256" key="7">
    <source>
        <dbReference type="ARBA" id="ARBA00023172"/>
    </source>
</evidence>
<dbReference type="PANTHER" id="PTHR33175:SF2">
    <property type="entry name" value="INTEGRATION HOST FACTOR SUBUNIT ALPHA"/>
    <property type="match status" value="1"/>
</dbReference>
<dbReference type="AlphaFoldDB" id="Q0G6I7"/>
<keyword evidence="4 8" id="KW-0805">Transcription regulation</keyword>
<dbReference type="eggNOG" id="COG0776">
    <property type="taxonomic scope" value="Bacteria"/>
</dbReference>
<evidence type="ECO:0000256" key="6">
    <source>
        <dbReference type="ARBA" id="ARBA00023163"/>
    </source>
</evidence>
<dbReference type="InterPro" id="IPR020816">
    <property type="entry name" value="Histone-like_DNA-bd_CS"/>
</dbReference>
<evidence type="ECO:0000256" key="11">
    <source>
        <dbReference type="SAM" id="MobiDB-lite"/>
    </source>
</evidence>
<dbReference type="GO" id="GO:0006355">
    <property type="term" value="P:regulation of DNA-templated transcription"/>
    <property type="evidence" value="ECO:0007669"/>
    <property type="project" value="UniProtKB-UniRule"/>
</dbReference>
<dbReference type="GO" id="GO:0006417">
    <property type="term" value="P:regulation of translation"/>
    <property type="evidence" value="ECO:0007669"/>
    <property type="project" value="UniProtKB-UniRule"/>
</dbReference>
<dbReference type="CDD" id="cd13835">
    <property type="entry name" value="IHF_A"/>
    <property type="match status" value="1"/>
</dbReference>
<dbReference type="PANTHER" id="PTHR33175">
    <property type="entry name" value="DNA-BINDING PROTEIN HU"/>
    <property type="match status" value="1"/>
</dbReference>
<comment type="similarity">
    <text evidence="1 8 9">Belongs to the bacterial histone-like protein family.</text>
</comment>
<dbReference type="HAMAP" id="MF_00380">
    <property type="entry name" value="IHF_alpha"/>
    <property type="match status" value="1"/>
</dbReference>
<evidence type="ECO:0000256" key="3">
    <source>
        <dbReference type="ARBA" id="ARBA00022845"/>
    </source>
</evidence>
<dbReference type="InterPro" id="IPR000119">
    <property type="entry name" value="Hist_DNA-bd"/>
</dbReference>
<comment type="function">
    <text evidence="8 10">This protein is one of the two subunits of integration host factor, a specific DNA-binding protein that functions in genetic recombination as well as in transcriptional and translational control.</text>
</comment>
<dbReference type="EMBL" id="AATP01000001">
    <property type="protein sequence ID" value="EAU42727.1"/>
    <property type="molecule type" value="Genomic_DNA"/>
</dbReference>
<evidence type="ECO:0000256" key="9">
    <source>
        <dbReference type="RuleBase" id="RU003939"/>
    </source>
</evidence>
<dbReference type="HOGENOM" id="CLU_105066_1_1_5"/>
<keyword evidence="7 8" id="KW-0233">DNA recombination</keyword>
<keyword evidence="13" id="KW-1185">Reference proteome</keyword>
<keyword evidence="5 8" id="KW-0238">DNA-binding</keyword>
<protein>
    <recommendedName>
        <fullName evidence="2 8">Integration host factor subunit alpha</fullName>
        <shortName evidence="8">IHF-alpha</shortName>
    </recommendedName>
</protein>
<evidence type="ECO:0000256" key="8">
    <source>
        <dbReference type="HAMAP-Rule" id="MF_00380"/>
    </source>
</evidence>